<proteinExistence type="predicted"/>
<evidence type="ECO:0000313" key="2">
    <source>
        <dbReference type="WBParaSite" id="PSAMB.scaffold2299size24056.g17345.t1"/>
    </source>
</evidence>
<dbReference type="Proteomes" id="UP000887566">
    <property type="component" value="Unplaced"/>
</dbReference>
<dbReference type="AlphaFoldDB" id="A0A914VR92"/>
<dbReference type="WBParaSite" id="PSAMB.scaffold2299size24056.g17345.t1">
    <property type="protein sequence ID" value="PSAMB.scaffold2299size24056.g17345.t1"/>
    <property type="gene ID" value="PSAMB.scaffold2299size24056.g17345"/>
</dbReference>
<reference evidence="2" key="1">
    <citation type="submission" date="2022-11" db="UniProtKB">
        <authorList>
            <consortium name="WormBaseParasite"/>
        </authorList>
    </citation>
    <scope>IDENTIFICATION</scope>
</reference>
<organism evidence="1 2">
    <name type="scientific">Plectus sambesii</name>
    <dbReference type="NCBI Taxonomy" id="2011161"/>
    <lineage>
        <taxon>Eukaryota</taxon>
        <taxon>Metazoa</taxon>
        <taxon>Ecdysozoa</taxon>
        <taxon>Nematoda</taxon>
        <taxon>Chromadorea</taxon>
        <taxon>Plectida</taxon>
        <taxon>Plectina</taxon>
        <taxon>Plectoidea</taxon>
        <taxon>Plectidae</taxon>
        <taxon>Plectus</taxon>
    </lineage>
</organism>
<protein>
    <submittedName>
        <fullName evidence="2">Uncharacterized protein</fullName>
    </submittedName>
</protein>
<keyword evidence="1" id="KW-1185">Reference proteome</keyword>
<accession>A0A914VR92</accession>
<sequence>MPSAQNGRIVSVEREKASITFTDYGGFKTTATFDRSIELNNVTDLRTRYKVGSSVFFFKKTNPIELTFVCLESETITGEAEIIVVLPEHALAKMGNGKSIYIPMARVSEHRNYKKYNGNLALLLVLGTKIWVRGVANLRNDKLTWTNFKAIEVRLPPELMLPGKVPPQAAKIADTPKSKGLPQKSTSFISPLILPPPLQQSKAHDHINSMSSSPSVWNKNKIVTQTNSSRDPDLDFLDYEEGIELELELRDMDFSTIRHAEKTENISSNGGRNQGESISSVDEKSELQLLVRQFIESEDLLTYVNRQYPRLFAKAYSA</sequence>
<evidence type="ECO:0000313" key="1">
    <source>
        <dbReference type="Proteomes" id="UP000887566"/>
    </source>
</evidence>
<name>A0A914VR92_9BILA</name>